<organism evidence="2 3">
    <name type="scientific">Kitasatospora nipponensis</name>
    <dbReference type="NCBI Taxonomy" id="258049"/>
    <lineage>
        <taxon>Bacteria</taxon>
        <taxon>Bacillati</taxon>
        <taxon>Actinomycetota</taxon>
        <taxon>Actinomycetes</taxon>
        <taxon>Kitasatosporales</taxon>
        <taxon>Streptomycetaceae</taxon>
        <taxon>Kitasatospora</taxon>
    </lineage>
</organism>
<keyword evidence="3" id="KW-1185">Reference proteome</keyword>
<sequence length="128" mass="13322">MTDGATGVQSVDAVVVWCGALAGLAAALGLAWRLTAGVRRITHRIDEFTADWNGTPPRPGVPAHDGVMARLGGIEQRLTAVEHELRPNSGSSMRDAIDRVDERTRTFAGSTATAATAAIAGRDDSAGK</sequence>
<evidence type="ECO:0000256" key="1">
    <source>
        <dbReference type="SAM" id="Phobius"/>
    </source>
</evidence>
<evidence type="ECO:0000313" key="2">
    <source>
        <dbReference type="EMBL" id="GAA1221392.1"/>
    </source>
</evidence>
<keyword evidence="1" id="KW-0812">Transmembrane</keyword>
<protein>
    <submittedName>
        <fullName evidence="2">Uncharacterized protein</fullName>
    </submittedName>
</protein>
<comment type="caution">
    <text evidence="2">The sequence shown here is derived from an EMBL/GenBank/DDBJ whole genome shotgun (WGS) entry which is preliminary data.</text>
</comment>
<keyword evidence="1" id="KW-1133">Transmembrane helix</keyword>
<feature type="transmembrane region" description="Helical" evidence="1">
    <location>
        <begin position="14"/>
        <end position="34"/>
    </location>
</feature>
<evidence type="ECO:0000313" key="3">
    <source>
        <dbReference type="Proteomes" id="UP001500037"/>
    </source>
</evidence>
<dbReference type="Proteomes" id="UP001500037">
    <property type="component" value="Unassembled WGS sequence"/>
</dbReference>
<dbReference type="RefSeq" id="WP_344439521.1">
    <property type="nucleotide sequence ID" value="NZ_BAAALF010000009.1"/>
</dbReference>
<keyword evidence="1" id="KW-0472">Membrane</keyword>
<proteinExistence type="predicted"/>
<gene>
    <name evidence="2" type="ORF">GCM10009665_09500</name>
</gene>
<name>A0ABN1VS71_9ACTN</name>
<dbReference type="EMBL" id="BAAALF010000009">
    <property type="protein sequence ID" value="GAA1221392.1"/>
    <property type="molecule type" value="Genomic_DNA"/>
</dbReference>
<reference evidence="2 3" key="1">
    <citation type="journal article" date="2019" name="Int. J. Syst. Evol. Microbiol.">
        <title>The Global Catalogue of Microorganisms (GCM) 10K type strain sequencing project: providing services to taxonomists for standard genome sequencing and annotation.</title>
        <authorList>
            <consortium name="The Broad Institute Genomics Platform"/>
            <consortium name="The Broad Institute Genome Sequencing Center for Infectious Disease"/>
            <person name="Wu L."/>
            <person name="Ma J."/>
        </authorList>
    </citation>
    <scope>NUCLEOTIDE SEQUENCE [LARGE SCALE GENOMIC DNA]</scope>
    <source>
        <strain evidence="2 3">JCM 13004</strain>
    </source>
</reference>
<accession>A0ABN1VS71</accession>